<keyword evidence="2 5" id="KW-0489">Methyltransferase</keyword>
<dbReference type="Gene3D" id="3.40.50.150">
    <property type="entry name" value="Vaccinia Virus protein VP39"/>
    <property type="match status" value="1"/>
</dbReference>
<dbReference type="GO" id="GO:0005737">
    <property type="term" value="C:cytoplasm"/>
    <property type="evidence" value="ECO:0007669"/>
    <property type="project" value="UniProtKB-SubCell"/>
</dbReference>
<sequence>MYDIRSWDTAYRREVTNFNDHGDVGEVWFGEDSVDKMADWVETHIDDHTAPILDLGCGNGHLLLELAAREYTNLCGVDYSEPAIQLSRTIANTQLGPRSPIRYHQLDLLDERAVTEFLADPFWTTTDKARVVLDKGTFDAISLGEAGSDAEMDPKRRYQRAVSRLLADGDDNDHRGVLLITSCNWTQDELIKLFSEQFEYHAHIRYPSFTFGGVQGQKICTVAFVKRKP</sequence>
<feature type="domain" description="Methyltransferase" evidence="6">
    <location>
        <begin position="50"/>
        <end position="202"/>
    </location>
</feature>
<organism evidence="7 8">
    <name type="scientific">Tieghemiomyces parasiticus</name>
    <dbReference type="NCBI Taxonomy" id="78921"/>
    <lineage>
        <taxon>Eukaryota</taxon>
        <taxon>Fungi</taxon>
        <taxon>Fungi incertae sedis</taxon>
        <taxon>Zoopagomycota</taxon>
        <taxon>Kickxellomycotina</taxon>
        <taxon>Dimargaritomycetes</taxon>
        <taxon>Dimargaritales</taxon>
        <taxon>Dimargaritaceae</taxon>
        <taxon>Tieghemiomyces</taxon>
    </lineage>
</organism>
<keyword evidence="4 5" id="KW-0949">S-adenosyl-L-methionine</keyword>
<dbReference type="OrthoDB" id="10069295at2759"/>
<dbReference type="InterPro" id="IPR026635">
    <property type="entry name" value="Efm4/METTL10"/>
</dbReference>
<keyword evidence="1 5" id="KW-0963">Cytoplasm</keyword>
<dbReference type="HAMAP" id="MF_03188">
    <property type="entry name" value="Methyltr_EFM4"/>
    <property type="match status" value="1"/>
</dbReference>
<evidence type="ECO:0000256" key="1">
    <source>
        <dbReference type="ARBA" id="ARBA00022490"/>
    </source>
</evidence>
<evidence type="ECO:0000256" key="3">
    <source>
        <dbReference type="ARBA" id="ARBA00022679"/>
    </source>
</evidence>
<evidence type="ECO:0000259" key="6">
    <source>
        <dbReference type="Pfam" id="PF13847"/>
    </source>
</evidence>
<name>A0A9W8DXB7_9FUNG</name>
<comment type="function">
    <text evidence="5">S-adenosyl-L-methionine-dependent protein-lysine N-methyltransferase that mono- and dimethylates elongation factor 1-alpha at 'Lys-316'. May play a role in intracellular transport.</text>
</comment>
<dbReference type="EMBL" id="JANBPT010000387">
    <property type="protein sequence ID" value="KAJ1922568.1"/>
    <property type="molecule type" value="Genomic_DNA"/>
</dbReference>
<comment type="subcellular location">
    <subcellularLocation>
        <location evidence="5">Cytoplasm</location>
    </subcellularLocation>
</comment>
<evidence type="ECO:0000256" key="5">
    <source>
        <dbReference type="HAMAP-Rule" id="MF_03188"/>
    </source>
</evidence>
<evidence type="ECO:0000313" key="7">
    <source>
        <dbReference type="EMBL" id="KAJ1922568.1"/>
    </source>
</evidence>
<dbReference type="Pfam" id="PF13847">
    <property type="entry name" value="Methyltransf_31"/>
    <property type="match status" value="1"/>
</dbReference>
<dbReference type="EC" id="2.1.1.-" evidence="5"/>
<dbReference type="Proteomes" id="UP001150569">
    <property type="component" value="Unassembled WGS sequence"/>
</dbReference>
<dbReference type="GO" id="GO:0032259">
    <property type="term" value="P:methylation"/>
    <property type="evidence" value="ECO:0007669"/>
    <property type="project" value="UniProtKB-KW"/>
</dbReference>
<comment type="caution">
    <text evidence="7">The sequence shown here is derived from an EMBL/GenBank/DDBJ whole genome shotgun (WGS) entry which is preliminary data.</text>
</comment>
<evidence type="ECO:0000256" key="4">
    <source>
        <dbReference type="ARBA" id="ARBA00022691"/>
    </source>
</evidence>
<dbReference type="CDD" id="cd02440">
    <property type="entry name" value="AdoMet_MTases"/>
    <property type="match status" value="1"/>
</dbReference>
<comment type="similarity">
    <text evidence="5">Belongs to the class I-like SAM-binding methyltransferase superfamily. EFM4 family.</text>
</comment>
<dbReference type="InterPro" id="IPR025714">
    <property type="entry name" value="Methyltranfer_dom"/>
</dbReference>
<dbReference type="SUPFAM" id="SSF53335">
    <property type="entry name" value="S-adenosyl-L-methionine-dependent methyltransferases"/>
    <property type="match status" value="1"/>
</dbReference>
<dbReference type="InterPro" id="IPR029063">
    <property type="entry name" value="SAM-dependent_MTases_sf"/>
</dbReference>
<evidence type="ECO:0000313" key="8">
    <source>
        <dbReference type="Proteomes" id="UP001150569"/>
    </source>
</evidence>
<protein>
    <recommendedName>
        <fullName evidence="5">Protein-lysine N-methyltransferase EFM4</fullName>
        <ecNumber evidence="5">2.1.1.-</ecNumber>
    </recommendedName>
    <alternativeName>
        <fullName evidence="5">Elongation factor methyltransferase 4</fullName>
    </alternativeName>
</protein>
<dbReference type="PANTHER" id="PTHR12843">
    <property type="entry name" value="PROTEIN-LYSINE N-METHYLTRANSFERASE METTL10"/>
    <property type="match status" value="1"/>
</dbReference>
<dbReference type="GO" id="GO:0016192">
    <property type="term" value="P:vesicle-mediated transport"/>
    <property type="evidence" value="ECO:0007669"/>
    <property type="project" value="UniProtKB-UniRule"/>
</dbReference>
<gene>
    <name evidence="7" type="primary">EFM4_3</name>
    <name evidence="5" type="synonym">EFM4</name>
    <name evidence="7" type="ORF">IWQ60_006434</name>
</gene>
<accession>A0A9W8DXB7</accession>
<evidence type="ECO:0000256" key="2">
    <source>
        <dbReference type="ARBA" id="ARBA00022603"/>
    </source>
</evidence>
<dbReference type="GO" id="GO:0016279">
    <property type="term" value="F:protein-lysine N-methyltransferase activity"/>
    <property type="evidence" value="ECO:0007669"/>
    <property type="project" value="UniProtKB-UniRule"/>
</dbReference>
<proteinExistence type="inferred from homology"/>
<dbReference type="PANTHER" id="PTHR12843:SF5">
    <property type="entry name" value="EEF1A LYSINE METHYLTRANSFERASE 2"/>
    <property type="match status" value="1"/>
</dbReference>
<reference evidence="7" key="1">
    <citation type="submission" date="2022-07" db="EMBL/GenBank/DDBJ databases">
        <title>Phylogenomic reconstructions and comparative analyses of Kickxellomycotina fungi.</title>
        <authorList>
            <person name="Reynolds N.K."/>
            <person name="Stajich J.E."/>
            <person name="Barry K."/>
            <person name="Grigoriev I.V."/>
            <person name="Crous P."/>
            <person name="Smith M.E."/>
        </authorList>
    </citation>
    <scope>NUCLEOTIDE SEQUENCE</scope>
    <source>
        <strain evidence="7">RSA 861</strain>
    </source>
</reference>
<keyword evidence="5" id="KW-0813">Transport</keyword>
<dbReference type="AlphaFoldDB" id="A0A9W8DXB7"/>
<keyword evidence="3 5" id="KW-0808">Transferase</keyword>
<keyword evidence="8" id="KW-1185">Reference proteome</keyword>